<dbReference type="PROSITE" id="PS50893">
    <property type="entry name" value="ABC_TRANSPORTER_2"/>
    <property type="match status" value="2"/>
</dbReference>
<dbReference type="InterPro" id="IPR036640">
    <property type="entry name" value="ABC1_TM_sf"/>
</dbReference>
<evidence type="ECO:0000256" key="10">
    <source>
        <dbReference type="SAM" id="Phobius"/>
    </source>
</evidence>
<dbReference type="GO" id="GO:0016887">
    <property type="term" value="F:ATP hydrolysis activity"/>
    <property type="evidence" value="ECO:0007669"/>
    <property type="project" value="InterPro"/>
</dbReference>
<dbReference type="STRING" id="857340.A0A086TCT4"/>
<dbReference type="SUPFAM" id="SSF90123">
    <property type="entry name" value="ABC transporter transmembrane region"/>
    <property type="match status" value="2"/>
</dbReference>
<comment type="subcellular location">
    <subcellularLocation>
        <location evidence="1">Membrane</location>
        <topology evidence="1">Multi-pass membrane protein</topology>
    </subcellularLocation>
</comment>
<dbReference type="InterPro" id="IPR050173">
    <property type="entry name" value="ABC_transporter_C-like"/>
</dbReference>
<feature type="transmembrane region" description="Helical" evidence="10">
    <location>
        <begin position="461"/>
        <end position="481"/>
    </location>
</feature>
<feature type="transmembrane region" description="Helical" evidence="10">
    <location>
        <begin position="123"/>
        <end position="141"/>
    </location>
</feature>
<feature type="transmembrane region" description="Helical" evidence="10">
    <location>
        <begin position="153"/>
        <end position="171"/>
    </location>
</feature>
<evidence type="ECO:0000313" key="14">
    <source>
        <dbReference type="Proteomes" id="UP000029964"/>
    </source>
</evidence>
<reference evidence="14" key="1">
    <citation type="journal article" date="2014" name="Genome Announc.">
        <title>Genome sequence and annotation of Acremonium chrysogenum, producer of the beta-lactam antibiotic cephalosporin C.</title>
        <authorList>
            <person name="Terfehr D."/>
            <person name="Dahlmann T.A."/>
            <person name="Specht T."/>
            <person name="Zadra I."/>
            <person name="Kuernsteiner H."/>
            <person name="Kueck U."/>
        </authorList>
    </citation>
    <scope>NUCLEOTIDE SEQUENCE [LARGE SCALE GENOMIC DNA]</scope>
    <source>
        <strain evidence="14">ATCC 11550 / CBS 779.69 / DSM 880 / IAM 14645 / JCM 23072 / IMI 49137</strain>
    </source>
</reference>
<evidence type="ECO:0000256" key="9">
    <source>
        <dbReference type="SAM" id="MobiDB-lite"/>
    </source>
</evidence>
<feature type="compositionally biased region" description="Polar residues" evidence="9">
    <location>
        <begin position="862"/>
        <end position="871"/>
    </location>
</feature>
<dbReference type="Gene3D" id="3.40.50.300">
    <property type="entry name" value="P-loop containing nucleotide triphosphate hydrolases"/>
    <property type="match status" value="2"/>
</dbReference>
<dbReference type="PROSITE" id="PS50929">
    <property type="entry name" value="ABC_TM1F"/>
    <property type="match status" value="2"/>
</dbReference>
<keyword evidence="2" id="KW-0813">Transport</keyword>
<dbReference type="CDD" id="cd03244">
    <property type="entry name" value="ABCC_MRP_domain2"/>
    <property type="match status" value="1"/>
</dbReference>
<dbReference type="SUPFAM" id="SSF52540">
    <property type="entry name" value="P-loop containing nucleoside triphosphate hydrolases"/>
    <property type="match status" value="2"/>
</dbReference>
<evidence type="ECO:0000256" key="4">
    <source>
        <dbReference type="ARBA" id="ARBA00022737"/>
    </source>
</evidence>
<dbReference type="FunFam" id="3.40.50.300:FF:000838">
    <property type="entry name" value="ABC multidrug transporter (Eurofung)"/>
    <property type="match status" value="1"/>
</dbReference>
<dbReference type="Proteomes" id="UP000029964">
    <property type="component" value="Unassembled WGS sequence"/>
</dbReference>
<feature type="region of interest" description="Disordered" evidence="9">
    <location>
        <begin position="847"/>
        <end position="879"/>
    </location>
</feature>
<keyword evidence="3 10" id="KW-0812">Transmembrane</keyword>
<feature type="transmembrane region" description="Helical" evidence="10">
    <location>
        <begin position="337"/>
        <end position="359"/>
    </location>
</feature>
<dbReference type="GO" id="GO:0016020">
    <property type="term" value="C:membrane"/>
    <property type="evidence" value="ECO:0007669"/>
    <property type="project" value="UniProtKB-SubCell"/>
</dbReference>
<dbReference type="GO" id="GO:0140359">
    <property type="term" value="F:ABC-type transporter activity"/>
    <property type="evidence" value="ECO:0007669"/>
    <property type="project" value="InterPro"/>
</dbReference>
<dbReference type="FunFam" id="1.20.1560.10:FF:000013">
    <property type="entry name" value="ABC transporter C family member 2"/>
    <property type="match status" value="1"/>
</dbReference>
<dbReference type="InterPro" id="IPR011527">
    <property type="entry name" value="ABC1_TM_dom"/>
</dbReference>
<feature type="domain" description="ABC transmembrane type-1" evidence="12">
    <location>
        <begin position="913"/>
        <end position="1192"/>
    </location>
</feature>
<dbReference type="GO" id="GO:0005524">
    <property type="term" value="F:ATP binding"/>
    <property type="evidence" value="ECO:0007669"/>
    <property type="project" value="UniProtKB-KW"/>
</dbReference>
<sequence>MDLTSLELSLYAATIYERRTETLSQVRPEQHWSGSHLFGPPGHRLRWTRHVARFAQSGIPQFAILAISVSWASWSLLCRRRSLSTRHPNAPSIRWPYEALSQISRAASLALIAVACAQGGTHWLNTVVMAYGFVLGLLRLVRDLDWSHAALHQANFVSFSMLLVLLISQFLPCVEIGAECSPGPGVIGGIIALSVVNIVAVSTPREWLPPPTAFEIPGRDADETPSLEETCSWFNYYCSYEWITPLIWKGTKRTLDMSGIPKLPWYDEPLYLLRRVQHARSISGKTMATVLRYQRKELSLMAIYIVSAYILENVAPYSMFKLLDYLASPDTATYQPWVWLILVFIGPMSRSVFFQQYIFTSTRLVVRIKSAMTQELYHRALASMELDDDPFDQNVATKGSANAEKPANRTTSAGRLATLMAADIDALYRARDVVIVGVGVPAGTIVSVIGMYRMLGWPAPVGVVFIILATPVSYFLGRVMYGRQALARRAQDSRLSLVTEYLSSIRAIKYFAWEDAITDKIIDSRAREQKQLWQVAILQTLINQVSQVPPLLALLVMFGLHIGVKRKPLDASVAFTTLYLVRNIRRNIMQSSWFARSFTAAMVAAGRLDNYFESTVPKVDCPEGPLQIQAGYFRRTKKATFRLEDVSLDFVEGGLNVVSGQSGSGKTTLLLSILGETYLEGGSMSRPRDVAFASQTAWLQNDTVRSNILFGSPMEKARYDRVVEACCLQTDLGELSEGEFTIVGENGTSLSGGQKARVALARALYSKAPLILLDDIFSALDAKTTARLWQHCFCSDMLSGRTTVLVTQITWIPPQADLAVTLEQGRIKRAEQNISAVRRPITIAEVLGGDEDDGSQPAIPSEPNSQRSNGRNKVGKDKIPNDLVDQETKASGRIGRLTFLQYMSYFGHPLFAAACLVALFLSGLLSFYSTYWLSIWVEAYGHEAHVDIAYYLGIFALLNLLEISFIVFVSILFEWGAWRAARKLHNDFVRALMRVSLSWYKTIPVGRITNRFAGDMAAIDSQLSTMLRFSLESATTLLFRIAAVSTIMPIFIVPALFTCFFGIVLAEMYTRTAVVAKRLVSSAQSPVFSQFADTLAGLAVVRGREGMAQAFRDELAAKLRVWSAAAEAQFNCNRWVSVRVDFVTALVALCAGIIAVSKVGLVGAGLVGFSLTNANGLSQTILALVRGMNDLEVEIQSFHRVKEYVKLEHEEKHDEPYPEEGNYADDDAHVIPKSWPRSGEIEFRNVTIRYDPDGPNILTDVNLKFKAGERVAIVGRTGSGKSTLVLSLLRFTHVVSGQILYDGIDITNIPRHRLRESLTIIPQEAVLFNGSVESNLDPTGLVPPADLKETLDRCKTIPAFSGASTPRDGAPPAREHTGGGGGIKLSTEVDARGENFSHGQRQVLSLCRALVRRSKLMLLDEATASMDHETDRGIQEVLREELEAADHEDGGGCRTLVTIAHRLRTIIDYDSIVVMAAGRVVENGSPRDLYDAKGLFYDMVLHSGEMEDLRGHLGEGSDAPREE</sequence>
<feature type="transmembrane region" description="Helical" evidence="10">
    <location>
        <begin position="905"/>
        <end position="928"/>
    </location>
</feature>
<dbReference type="CDD" id="cd18596">
    <property type="entry name" value="ABC_6TM_VMR1_D1_like"/>
    <property type="match status" value="1"/>
</dbReference>
<keyword evidence="7 10" id="KW-1133">Transmembrane helix</keyword>
<dbReference type="InterPro" id="IPR003593">
    <property type="entry name" value="AAA+_ATPase"/>
</dbReference>
<dbReference type="PANTHER" id="PTHR24223:SF356">
    <property type="entry name" value="ATP-BINDING CASSETTE TRANSPORTER ABC4"/>
    <property type="match status" value="1"/>
</dbReference>
<feature type="transmembrane region" description="Helical" evidence="10">
    <location>
        <begin position="183"/>
        <end position="201"/>
    </location>
</feature>
<keyword evidence="14" id="KW-1185">Reference proteome</keyword>
<feature type="domain" description="ABC transmembrane type-1" evidence="12">
    <location>
        <begin position="300"/>
        <end position="600"/>
    </location>
</feature>
<evidence type="ECO:0000259" key="11">
    <source>
        <dbReference type="PROSITE" id="PS50893"/>
    </source>
</evidence>
<dbReference type="Gene3D" id="1.20.1560.10">
    <property type="entry name" value="ABC transporter type 1, transmembrane domain"/>
    <property type="match status" value="2"/>
</dbReference>
<dbReference type="SMART" id="SM00382">
    <property type="entry name" value="AAA"/>
    <property type="match status" value="2"/>
</dbReference>
<dbReference type="PANTHER" id="PTHR24223">
    <property type="entry name" value="ATP-BINDING CASSETTE SUB-FAMILY C"/>
    <property type="match status" value="1"/>
</dbReference>
<organism evidence="13 14">
    <name type="scientific">Hapsidospora chrysogenum (strain ATCC 11550 / CBS 779.69 / DSM 880 / IAM 14645 / JCM 23072 / IMI 49137)</name>
    <name type="common">Acremonium chrysogenum</name>
    <dbReference type="NCBI Taxonomy" id="857340"/>
    <lineage>
        <taxon>Eukaryota</taxon>
        <taxon>Fungi</taxon>
        <taxon>Dikarya</taxon>
        <taxon>Ascomycota</taxon>
        <taxon>Pezizomycotina</taxon>
        <taxon>Sordariomycetes</taxon>
        <taxon>Hypocreomycetidae</taxon>
        <taxon>Hypocreales</taxon>
        <taxon>Bionectriaceae</taxon>
        <taxon>Hapsidospora</taxon>
    </lineage>
</organism>
<dbReference type="PROSITE" id="PS00211">
    <property type="entry name" value="ABC_TRANSPORTER_1"/>
    <property type="match status" value="2"/>
</dbReference>
<keyword evidence="6 13" id="KW-0067">ATP-binding</keyword>
<feature type="region of interest" description="Disordered" evidence="9">
    <location>
        <begin position="1358"/>
        <end position="1382"/>
    </location>
</feature>
<evidence type="ECO:0000256" key="7">
    <source>
        <dbReference type="ARBA" id="ARBA00022989"/>
    </source>
</evidence>
<dbReference type="OrthoDB" id="6500128at2759"/>
<dbReference type="InterPro" id="IPR017871">
    <property type="entry name" value="ABC_transporter-like_CS"/>
</dbReference>
<evidence type="ECO:0000313" key="13">
    <source>
        <dbReference type="EMBL" id="KFH47166.1"/>
    </source>
</evidence>
<dbReference type="Pfam" id="PF00664">
    <property type="entry name" value="ABC_membrane"/>
    <property type="match status" value="2"/>
</dbReference>
<feature type="transmembrane region" description="Helical" evidence="10">
    <location>
        <begin position="433"/>
        <end position="455"/>
    </location>
</feature>
<keyword evidence="8 10" id="KW-0472">Membrane</keyword>
<dbReference type="CDD" id="cd03250">
    <property type="entry name" value="ABCC_MRP_domain1"/>
    <property type="match status" value="1"/>
</dbReference>
<evidence type="ECO:0000259" key="12">
    <source>
        <dbReference type="PROSITE" id="PS50929"/>
    </source>
</evidence>
<evidence type="ECO:0000256" key="5">
    <source>
        <dbReference type="ARBA" id="ARBA00022741"/>
    </source>
</evidence>
<dbReference type="HOGENOM" id="CLU_000604_27_6_1"/>
<evidence type="ECO:0000256" key="8">
    <source>
        <dbReference type="ARBA" id="ARBA00023136"/>
    </source>
</evidence>
<comment type="caution">
    <text evidence="13">The sequence shown here is derived from an EMBL/GenBank/DDBJ whole genome shotgun (WGS) entry which is preliminary data.</text>
</comment>
<feature type="transmembrane region" description="Helical" evidence="10">
    <location>
        <begin position="948"/>
        <end position="973"/>
    </location>
</feature>
<dbReference type="InterPro" id="IPR027417">
    <property type="entry name" value="P-loop_NTPase"/>
</dbReference>
<dbReference type="InterPro" id="IPR003439">
    <property type="entry name" value="ABC_transporter-like_ATP-bd"/>
</dbReference>
<keyword evidence="5" id="KW-0547">Nucleotide-binding</keyword>
<accession>A0A086TCT4</accession>
<dbReference type="CDD" id="cd18604">
    <property type="entry name" value="ABC_6TM_VMR1_D2_like"/>
    <property type="match status" value="1"/>
</dbReference>
<keyword evidence="4" id="KW-0677">Repeat</keyword>
<protein>
    <submittedName>
        <fullName evidence="13">ATP-binding cassette transporter-like protein</fullName>
    </submittedName>
</protein>
<feature type="domain" description="ABC transporter" evidence="11">
    <location>
        <begin position="626"/>
        <end position="849"/>
    </location>
</feature>
<feature type="transmembrane region" description="Helical" evidence="10">
    <location>
        <begin position="1037"/>
        <end position="1065"/>
    </location>
</feature>
<name>A0A086TCT4_HAPC1</name>
<feature type="domain" description="ABC transporter" evidence="11">
    <location>
        <begin position="1241"/>
        <end position="1502"/>
    </location>
</feature>
<evidence type="ECO:0000256" key="6">
    <source>
        <dbReference type="ARBA" id="ARBA00022840"/>
    </source>
</evidence>
<feature type="transmembrane region" description="Helical" evidence="10">
    <location>
        <begin position="298"/>
        <end position="317"/>
    </location>
</feature>
<dbReference type="GO" id="GO:0005737">
    <property type="term" value="C:cytoplasm"/>
    <property type="evidence" value="ECO:0007669"/>
    <property type="project" value="UniProtKB-ARBA"/>
</dbReference>
<proteinExistence type="predicted"/>
<evidence type="ECO:0000256" key="1">
    <source>
        <dbReference type="ARBA" id="ARBA00004141"/>
    </source>
</evidence>
<gene>
    <name evidence="13" type="ORF">ACRE_019970</name>
</gene>
<dbReference type="Pfam" id="PF00005">
    <property type="entry name" value="ABC_tran"/>
    <property type="match status" value="2"/>
</dbReference>
<evidence type="ECO:0000256" key="2">
    <source>
        <dbReference type="ARBA" id="ARBA00022448"/>
    </source>
</evidence>
<dbReference type="EMBL" id="JPKY01000012">
    <property type="protein sequence ID" value="KFH47166.1"/>
    <property type="molecule type" value="Genomic_DNA"/>
</dbReference>
<evidence type="ECO:0000256" key="3">
    <source>
        <dbReference type="ARBA" id="ARBA00022692"/>
    </source>
</evidence>